<proteinExistence type="predicted"/>
<dbReference type="EMBL" id="UGYO01000002">
    <property type="protein sequence ID" value="SUJ00133.1"/>
    <property type="molecule type" value="Genomic_DNA"/>
</dbReference>
<name>A0A380BGH1_9GAMM</name>
<evidence type="ECO:0000313" key="2">
    <source>
        <dbReference type="EMBL" id="SUJ00133.1"/>
    </source>
</evidence>
<organism evidence="2 3">
    <name type="scientific">Shewanella algae</name>
    <dbReference type="NCBI Taxonomy" id="38313"/>
    <lineage>
        <taxon>Bacteria</taxon>
        <taxon>Pseudomonadati</taxon>
        <taxon>Pseudomonadota</taxon>
        <taxon>Gammaproteobacteria</taxon>
        <taxon>Alteromonadales</taxon>
        <taxon>Shewanellaceae</taxon>
        <taxon>Shewanella</taxon>
    </lineage>
</organism>
<accession>A0A380BGH1</accession>
<gene>
    <name evidence="2" type="ORF">NCTC10738_03062</name>
</gene>
<sequence length="211" mass="24314">MELAYINENTEESDAMFSCSDNRGHLYEDMDYIPVSALSAVIWEDEDSYSEAVFDITNSGDLSVTKPIADVFMSFDPYGVAFLPNKLQCMDGLSTQQRYIIAINNELDVLDEDKSVIKNVIRHYDPKKHGYDVPLEEQKPFHSIIVSKLYLDREKLESYPMNRRHIFRVKGTNNFFFSSEVYDELYNIALQGLACGLTAFKFDVDDEAPRR</sequence>
<keyword evidence="3" id="KW-1185">Reference proteome</keyword>
<protein>
    <recommendedName>
        <fullName evidence="1">Immunity MXAN-0049 protein domain-containing protein</fullName>
    </recommendedName>
</protein>
<feature type="domain" description="Immunity MXAN-0049 protein" evidence="1">
    <location>
        <begin position="59"/>
        <end position="193"/>
    </location>
</feature>
<evidence type="ECO:0000259" key="1">
    <source>
        <dbReference type="Pfam" id="PF07791"/>
    </source>
</evidence>
<evidence type="ECO:0000313" key="3">
    <source>
        <dbReference type="Proteomes" id="UP000254069"/>
    </source>
</evidence>
<dbReference type="Pfam" id="PF07791">
    <property type="entry name" value="Imm11"/>
    <property type="match status" value="1"/>
</dbReference>
<dbReference type="Proteomes" id="UP000254069">
    <property type="component" value="Unassembled WGS sequence"/>
</dbReference>
<dbReference type="AlphaFoldDB" id="A0A380BGH1"/>
<dbReference type="InterPro" id="IPR012433">
    <property type="entry name" value="Imm11"/>
</dbReference>
<reference evidence="2 3" key="1">
    <citation type="submission" date="2018-06" db="EMBL/GenBank/DDBJ databases">
        <authorList>
            <consortium name="Pathogen Informatics"/>
            <person name="Doyle S."/>
        </authorList>
    </citation>
    <scope>NUCLEOTIDE SEQUENCE [LARGE SCALE GENOMIC DNA]</scope>
    <source>
        <strain evidence="2 3">NCTC10738</strain>
    </source>
</reference>
<dbReference type="RefSeq" id="WP_115390104.1">
    <property type="nucleotide sequence ID" value="NZ_JADZGQ010000031.1"/>
</dbReference>